<dbReference type="RefSeq" id="WP_078807771.1">
    <property type="nucleotide sequence ID" value="NZ_FUXI01000021.1"/>
</dbReference>
<organism evidence="3 4">
    <name type="scientific">Pilibacter termitis</name>
    <dbReference type="NCBI Taxonomy" id="263852"/>
    <lineage>
        <taxon>Bacteria</taxon>
        <taxon>Bacillati</taxon>
        <taxon>Bacillota</taxon>
        <taxon>Bacilli</taxon>
        <taxon>Lactobacillales</taxon>
        <taxon>Enterococcaceae</taxon>
        <taxon>Pilibacter</taxon>
    </lineage>
</organism>
<dbReference type="PROSITE" id="PS51257">
    <property type="entry name" value="PROKAR_LIPOPROTEIN"/>
    <property type="match status" value="1"/>
</dbReference>
<dbReference type="EMBL" id="FUXI01000021">
    <property type="protein sequence ID" value="SJZ92186.1"/>
    <property type="molecule type" value="Genomic_DNA"/>
</dbReference>
<keyword evidence="1" id="KW-0812">Transmembrane</keyword>
<dbReference type="GO" id="GO:0000270">
    <property type="term" value="P:peptidoglycan metabolic process"/>
    <property type="evidence" value="ECO:0007669"/>
    <property type="project" value="TreeGrafter"/>
</dbReference>
<dbReference type="Pfam" id="PF02698">
    <property type="entry name" value="DUF218"/>
    <property type="match status" value="1"/>
</dbReference>
<name>A0A1T4PLQ0_9ENTE</name>
<dbReference type="CDD" id="cd06259">
    <property type="entry name" value="YdcF-like"/>
    <property type="match status" value="1"/>
</dbReference>
<keyword evidence="1" id="KW-0472">Membrane</keyword>
<dbReference type="InterPro" id="IPR051599">
    <property type="entry name" value="Cell_Envelope_Assoc"/>
</dbReference>
<dbReference type="GO" id="GO:0043164">
    <property type="term" value="P:Gram-negative-bacterium-type cell wall biogenesis"/>
    <property type="evidence" value="ECO:0007669"/>
    <property type="project" value="TreeGrafter"/>
</dbReference>
<proteinExistence type="predicted"/>
<evidence type="ECO:0000256" key="1">
    <source>
        <dbReference type="SAM" id="Phobius"/>
    </source>
</evidence>
<protein>
    <submittedName>
        <fullName evidence="3">DUF218 domain-containing protein</fullName>
    </submittedName>
</protein>
<feature type="domain" description="DUF218" evidence="2">
    <location>
        <begin position="41"/>
        <end position="171"/>
    </location>
</feature>
<sequence>MKKLVKIVGCFVAFGVLYACVMFGLILSDTKSVAAPHADKMLILGAGVFGKTPSEARPSPVLKERLDTALLYLKKNPETKVIVSGGQGVDEPISEAECMENYLILHGIAPTHIIKEEKSRDTVQNMKNSKKWIEKGESVAIVTNDFHTFRSKMLARRCGVENASLESAPSTTAVTPINYCREVLALGYALIFDR</sequence>
<dbReference type="PANTHER" id="PTHR30336:SF4">
    <property type="entry name" value="ENVELOPE BIOGENESIS FACTOR ELYC"/>
    <property type="match status" value="1"/>
</dbReference>
<dbReference type="Gene3D" id="3.40.50.620">
    <property type="entry name" value="HUPs"/>
    <property type="match status" value="1"/>
</dbReference>
<dbReference type="OrthoDB" id="9782395at2"/>
<dbReference type="PANTHER" id="PTHR30336">
    <property type="entry name" value="INNER MEMBRANE PROTEIN, PROBABLE PERMEASE"/>
    <property type="match status" value="1"/>
</dbReference>
<evidence type="ECO:0000313" key="3">
    <source>
        <dbReference type="EMBL" id="SJZ92186.1"/>
    </source>
</evidence>
<feature type="transmembrane region" description="Helical" evidence="1">
    <location>
        <begin position="7"/>
        <end position="27"/>
    </location>
</feature>
<dbReference type="InterPro" id="IPR014729">
    <property type="entry name" value="Rossmann-like_a/b/a_fold"/>
</dbReference>
<dbReference type="InterPro" id="IPR003848">
    <property type="entry name" value="DUF218"/>
</dbReference>
<keyword evidence="1" id="KW-1133">Transmembrane helix</keyword>
<dbReference type="Proteomes" id="UP000190328">
    <property type="component" value="Unassembled WGS sequence"/>
</dbReference>
<accession>A0A1T4PLQ0</accession>
<dbReference type="GO" id="GO:0005886">
    <property type="term" value="C:plasma membrane"/>
    <property type="evidence" value="ECO:0007669"/>
    <property type="project" value="TreeGrafter"/>
</dbReference>
<evidence type="ECO:0000313" key="4">
    <source>
        <dbReference type="Proteomes" id="UP000190328"/>
    </source>
</evidence>
<reference evidence="3 4" key="1">
    <citation type="submission" date="2017-02" db="EMBL/GenBank/DDBJ databases">
        <authorList>
            <person name="Peterson S.W."/>
        </authorList>
    </citation>
    <scope>NUCLEOTIDE SEQUENCE [LARGE SCALE GENOMIC DNA]</scope>
    <source>
        <strain evidence="3 4">ATCC BAA-1030</strain>
    </source>
</reference>
<gene>
    <name evidence="3" type="ORF">SAMN02745116_01843</name>
</gene>
<dbReference type="AlphaFoldDB" id="A0A1T4PLQ0"/>
<keyword evidence="4" id="KW-1185">Reference proteome</keyword>
<dbReference type="STRING" id="263852.SAMN02745116_01843"/>
<evidence type="ECO:0000259" key="2">
    <source>
        <dbReference type="Pfam" id="PF02698"/>
    </source>
</evidence>